<organism evidence="8 9">
    <name type="scientific">Eptatretus burgeri</name>
    <name type="common">Inshore hagfish</name>
    <dbReference type="NCBI Taxonomy" id="7764"/>
    <lineage>
        <taxon>Eukaryota</taxon>
        <taxon>Metazoa</taxon>
        <taxon>Chordata</taxon>
        <taxon>Craniata</taxon>
        <taxon>Vertebrata</taxon>
        <taxon>Cyclostomata</taxon>
        <taxon>Myxini</taxon>
        <taxon>Myxiniformes</taxon>
        <taxon>Myxinidae</taxon>
        <taxon>Eptatretinae</taxon>
        <taxon>Eptatretus</taxon>
    </lineage>
</organism>
<feature type="domain" description="THAP-type" evidence="7">
    <location>
        <begin position="1"/>
        <end position="89"/>
    </location>
</feature>
<keyword evidence="4 5" id="KW-0238">DNA-binding</keyword>
<reference evidence="8" key="2">
    <citation type="submission" date="2025-09" db="UniProtKB">
        <authorList>
            <consortium name="Ensembl"/>
        </authorList>
    </citation>
    <scope>IDENTIFICATION</scope>
</reference>
<dbReference type="PANTHER" id="PTHR46927">
    <property type="entry name" value="AGAP005574-PA"/>
    <property type="match status" value="1"/>
</dbReference>
<dbReference type="Gene3D" id="6.20.210.20">
    <property type="entry name" value="THAP domain"/>
    <property type="match status" value="1"/>
</dbReference>
<sequence>MVLCSAIGCANRSGQCSSVVGFHHFPLGNPDLLKRWVRVLRVKNPIITKNSRLCSEHFLPEDYKRDLCNELLGRRPVRRLKDDAVPSVFCLTRKRKMAPSTDRQTKRGRREMVDKNANETSSGALSQQVDKDYFHEKSDSVNVVKEEPCLEAIPSDGGRFVKMENPTSGEGFLRQMSLMCVREMEKNELRAVTKFFHFKKLGAKEILTEIAAVLGNGAVSLGMVKNWIGEFQSDQERAGIQSRSELPSLSIIDNNHINQPESMIYTHW</sequence>
<dbReference type="SUPFAM" id="SSF57716">
    <property type="entry name" value="Glucocorticoid receptor-like (DNA-binding domain)"/>
    <property type="match status" value="1"/>
</dbReference>
<dbReference type="PROSITE" id="PS50950">
    <property type="entry name" value="ZF_THAP"/>
    <property type="match status" value="1"/>
</dbReference>
<dbReference type="Proteomes" id="UP000694388">
    <property type="component" value="Unplaced"/>
</dbReference>
<dbReference type="Ensembl" id="ENSEBUT00000000674.1">
    <property type="protein sequence ID" value="ENSEBUP00000000379.1"/>
    <property type="gene ID" value="ENSEBUG00000000543.1"/>
</dbReference>
<keyword evidence="1" id="KW-0479">Metal-binding</keyword>
<dbReference type="GO" id="GO:0003677">
    <property type="term" value="F:DNA binding"/>
    <property type="evidence" value="ECO:0007669"/>
    <property type="project" value="UniProtKB-UniRule"/>
</dbReference>
<feature type="region of interest" description="Disordered" evidence="6">
    <location>
        <begin position="96"/>
        <end position="129"/>
    </location>
</feature>
<dbReference type="InterPro" id="IPR038441">
    <property type="entry name" value="THAP_Znf_sf"/>
</dbReference>
<name>A0A8C4N815_EPTBU</name>
<dbReference type="GO" id="GO:0008270">
    <property type="term" value="F:zinc ion binding"/>
    <property type="evidence" value="ECO:0007669"/>
    <property type="project" value="UniProtKB-KW"/>
</dbReference>
<dbReference type="SMART" id="SM00692">
    <property type="entry name" value="DM3"/>
    <property type="match status" value="1"/>
</dbReference>
<proteinExistence type="predicted"/>
<evidence type="ECO:0000256" key="4">
    <source>
        <dbReference type="ARBA" id="ARBA00023125"/>
    </source>
</evidence>
<evidence type="ECO:0000313" key="9">
    <source>
        <dbReference type="Proteomes" id="UP000694388"/>
    </source>
</evidence>
<keyword evidence="2 5" id="KW-0863">Zinc-finger</keyword>
<dbReference type="InterPro" id="IPR052224">
    <property type="entry name" value="THAP_domain_protein"/>
</dbReference>
<dbReference type="AlphaFoldDB" id="A0A8C4N815"/>
<evidence type="ECO:0000256" key="5">
    <source>
        <dbReference type="PROSITE-ProRule" id="PRU00309"/>
    </source>
</evidence>
<evidence type="ECO:0000256" key="2">
    <source>
        <dbReference type="ARBA" id="ARBA00022771"/>
    </source>
</evidence>
<keyword evidence="3" id="KW-0862">Zinc</keyword>
<evidence type="ECO:0000256" key="3">
    <source>
        <dbReference type="ARBA" id="ARBA00022833"/>
    </source>
</evidence>
<evidence type="ECO:0000256" key="1">
    <source>
        <dbReference type="ARBA" id="ARBA00022723"/>
    </source>
</evidence>
<dbReference type="InterPro" id="IPR006612">
    <property type="entry name" value="THAP_Znf"/>
</dbReference>
<dbReference type="SMART" id="SM00980">
    <property type="entry name" value="THAP"/>
    <property type="match status" value="1"/>
</dbReference>
<protein>
    <recommendedName>
        <fullName evidence="7">THAP-type domain-containing protein</fullName>
    </recommendedName>
</protein>
<dbReference type="PANTHER" id="PTHR46927:SF3">
    <property type="entry name" value="THAP-TYPE DOMAIN-CONTAINING PROTEIN"/>
    <property type="match status" value="1"/>
</dbReference>
<reference evidence="8" key="1">
    <citation type="submission" date="2025-08" db="UniProtKB">
        <authorList>
            <consortium name="Ensembl"/>
        </authorList>
    </citation>
    <scope>IDENTIFICATION</scope>
</reference>
<keyword evidence="9" id="KW-1185">Reference proteome</keyword>
<evidence type="ECO:0000256" key="6">
    <source>
        <dbReference type="SAM" id="MobiDB-lite"/>
    </source>
</evidence>
<feature type="compositionally biased region" description="Polar residues" evidence="6">
    <location>
        <begin position="118"/>
        <end position="128"/>
    </location>
</feature>
<accession>A0A8C4N815</accession>
<dbReference type="Pfam" id="PF05485">
    <property type="entry name" value="THAP"/>
    <property type="match status" value="1"/>
</dbReference>
<evidence type="ECO:0000313" key="8">
    <source>
        <dbReference type="Ensembl" id="ENSEBUP00000000379.1"/>
    </source>
</evidence>
<evidence type="ECO:0000259" key="7">
    <source>
        <dbReference type="PROSITE" id="PS50950"/>
    </source>
</evidence>